<organism evidence="1 2">
    <name type="scientific">Heterorhabditis bacteriophora</name>
    <name type="common">Entomopathogenic nematode worm</name>
    <dbReference type="NCBI Taxonomy" id="37862"/>
    <lineage>
        <taxon>Eukaryota</taxon>
        <taxon>Metazoa</taxon>
        <taxon>Ecdysozoa</taxon>
        <taxon>Nematoda</taxon>
        <taxon>Chromadorea</taxon>
        <taxon>Rhabditida</taxon>
        <taxon>Rhabditina</taxon>
        <taxon>Rhabditomorpha</taxon>
        <taxon>Strongyloidea</taxon>
        <taxon>Heterorhabditidae</taxon>
        <taxon>Heterorhabditis</taxon>
    </lineage>
</organism>
<reference evidence="2" key="1">
    <citation type="submission" date="2016-11" db="UniProtKB">
        <authorList>
            <consortium name="WormBaseParasite"/>
        </authorList>
    </citation>
    <scope>IDENTIFICATION</scope>
</reference>
<name>A0A1I7WXS8_HETBA</name>
<dbReference type="GO" id="GO:0005930">
    <property type="term" value="C:axoneme"/>
    <property type="evidence" value="ECO:0007669"/>
    <property type="project" value="TreeGrafter"/>
</dbReference>
<dbReference type="GO" id="GO:0036064">
    <property type="term" value="C:ciliary basal body"/>
    <property type="evidence" value="ECO:0007669"/>
    <property type="project" value="TreeGrafter"/>
</dbReference>
<keyword evidence="1" id="KW-1185">Reference proteome</keyword>
<dbReference type="GO" id="GO:0060271">
    <property type="term" value="P:cilium assembly"/>
    <property type="evidence" value="ECO:0007669"/>
    <property type="project" value="TreeGrafter"/>
</dbReference>
<dbReference type="WBParaSite" id="Hba_10049">
    <property type="protein sequence ID" value="Hba_10049"/>
    <property type="gene ID" value="Hba_10049"/>
</dbReference>
<accession>A0A1I7WXS8</accession>
<dbReference type="GO" id="GO:0016020">
    <property type="term" value="C:membrane"/>
    <property type="evidence" value="ECO:0007669"/>
    <property type="project" value="TreeGrafter"/>
</dbReference>
<dbReference type="AlphaFoldDB" id="A0A1I7WXS8"/>
<dbReference type="Proteomes" id="UP000095283">
    <property type="component" value="Unplaced"/>
</dbReference>
<dbReference type="GO" id="GO:0043005">
    <property type="term" value="C:neuron projection"/>
    <property type="evidence" value="ECO:0007669"/>
    <property type="project" value="TreeGrafter"/>
</dbReference>
<sequence length="122" mass="14385">MLVEFIISELNDNSIDHCLRLLHPRMMYLRNLEKRKLLASALKEYIMRCGVILLATISNGKKDSDPKKSMNHQELQVNCEDISFLSDENQHILRDHDKIFHDAEKESLEVKYLNTSYYMKDV</sequence>
<evidence type="ECO:0000313" key="2">
    <source>
        <dbReference type="WBParaSite" id="Hba_10049"/>
    </source>
</evidence>
<dbReference type="GO" id="GO:0008104">
    <property type="term" value="P:intracellular protein localization"/>
    <property type="evidence" value="ECO:0007669"/>
    <property type="project" value="TreeGrafter"/>
</dbReference>
<evidence type="ECO:0000313" key="1">
    <source>
        <dbReference type="Proteomes" id="UP000095283"/>
    </source>
</evidence>
<dbReference type="GO" id="GO:0034464">
    <property type="term" value="C:BBSome"/>
    <property type="evidence" value="ECO:0007669"/>
    <property type="project" value="TreeGrafter"/>
</dbReference>
<dbReference type="PANTHER" id="PTHR16074:SF4">
    <property type="entry name" value="BARDET-BIEDL SYNDROME 7 PROTEIN"/>
    <property type="match status" value="1"/>
</dbReference>
<dbReference type="PANTHER" id="PTHR16074">
    <property type="entry name" value="BARDET-BIEDL SYNDROME 7 PROTEIN"/>
    <property type="match status" value="1"/>
</dbReference>
<proteinExistence type="predicted"/>
<protein>
    <submittedName>
        <fullName evidence="2">NPH3 domain-containing protein</fullName>
    </submittedName>
</protein>